<feature type="domain" description="Leucine-binding protein" evidence="6">
    <location>
        <begin position="44"/>
        <end position="386"/>
    </location>
</feature>
<dbReference type="PRINTS" id="PR00337">
    <property type="entry name" value="LEUILEVALBP"/>
</dbReference>
<dbReference type="Proteomes" id="UP000184529">
    <property type="component" value="Unassembled WGS sequence"/>
</dbReference>
<dbReference type="OrthoDB" id="9783240at2"/>
<dbReference type="InterPro" id="IPR051010">
    <property type="entry name" value="BCAA_transport"/>
</dbReference>
<dbReference type="Pfam" id="PF13458">
    <property type="entry name" value="Peripla_BP_6"/>
    <property type="match status" value="1"/>
</dbReference>
<proteinExistence type="inferred from homology"/>
<dbReference type="PANTHER" id="PTHR30483">
    <property type="entry name" value="LEUCINE-SPECIFIC-BINDING PROTEIN"/>
    <property type="match status" value="1"/>
</dbReference>
<keyword evidence="4" id="KW-0029">Amino-acid transport</keyword>
<accession>A0A1M6ADM6</accession>
<protein>
    <submittedName>
        <fullName evidence="7">Branched-chain amino acid transport system substrate-binding protein</fullName>
    </submittedName>
</protein>
<dbReference type="CDD" id="cd06347">
    <property type="entry name" value="PBP1_ABC_LivK_ligand_binding-like"/>
    <property type="match status" value="1"/>
</dbReference>
<dbReference type="STRING" id="1121432.SAMN02745219_00112"/>
<organism evidence="7 8">
    <name type="scientific">Desulfofundulus thermosubterraneus DSM 16057</name>
    <dbReference type="NCBI Taxonomy" id="1121432"/>
    <lineage>
        <taxon>Bacteria</taxon>
        <taxon>Bacillati</taxon>
        <taxon>Bacillota</taxon>
        <taxon>Clostridia</taxon>
        <taxon>Eubacteriales</taxon>
        <taxon>Peptococcaceae</taxon>
        <taxon>Desulfofundulus</taxon>
    </lineage>
</organism>
<keyword evidence="3 5" id="KW-0732">Signal</keyword>
<evidence type="ECO:0000313" key="7">
    <source>
        <dbReference type="EMBL" id="SHI34664.1"/>
    </source>
</evidence>
<dbReference type="PANTHER" id="PTHR30483:SF6">
    <property type="entry name" value="PERIPLASMIC BINDING PROTEIN OF ABC TRANSPORTER FOR NATURAL AMINO ACIDS"/>
    <property type="match status" value="1"/>
</dbReference>
<evidence type="ECO:0000256" key="4">
    <source>
        <dbReference type="ARBA" id="ARBA00022970"/>
    </source>
</evidence>
<dbReference type="InterPro" id="IPR028081">
    <property type="entry name" value="Leu-bd"/>
</dbReference>
<dbReference type="SUPFAM" id="SSF53822">
    <property type="entry name" value="Periplasmic binding protein-like I"/>
    <property type="match status" value="1"/>
</dbReference>
<comment type="similarity">
    <text evidence="1">Belongs to the leucine-binding protein family.</text>
</comment>
<dbReference type="Gene3D" id="3.40.50.2300">
    <property type="match status" value="2"/>
</dbReference>
<dbReference type="RefSeq" id="WP_072866817.1">
    <property type="nucleotide sequence ID" value="NZ_FQZM01000003.1"/>
</dbReference>
<feature type="signal peptide" evidence="5">
    <location>
        <begin position="1"/>
        <end position="22"/>
    </location>
</feature>
<gene>
    <name evidence="7" type="ORF">SAMN02745219_00112</name>
</gene>
<feature type="chain" id="PRO_5038785893" evidence="5">
    <location>
        <begin position="23"/>
        <end position="402"/>
    </location>
</feature>
<evidence type="ECO:0000259" key="6">
    <source>
        <dbReference type="Pfam" id="PF13458"/>
    </source>
</evidence>
<dbReference type="InterPro" id="IPR028082">
    <property type="entry name" value="Peripla_BP_I"/>
</dbReference>
<evidence type="ECO:0000256" key="1">
    <source>
        <dbReference type="ARBA" id="ARBA00010062"/>
    </source>
</evidence>
<evidence type="ECO:0000256" key="2">
    <source>
        <dbReference type="ARBA" id="ARBA00022448"/>
    </source>
</evidence>
<dbReference type="PROSITE" id="PS51257">
    <property type="entry name" value="PROKAR_LIPOPROTEIN"/>
    <property type="match status" value="1"/>
</dbReference>
<dbReference type="EMBL" id="FQZM01000003">
    <property type="protein sequence ID" value="SHI34664.1"/>
    <property type="molecule type" value="Genomic_DNA"/>
</dbReference>
<evidence type="ECO:0000313" key="8">
    <source>
        <dbReference type="Proteomes" id="UP000184529"/>
    </source>
</evidence>
<sequence length="402" mass="42586">MKKYKAAALVLLSVLLMIALVAGCGGKTGTSGDGENKGGASGDTIKIGFMGALTGNEASYGIETLKGMKMAAEDLNKEGGVLGKKIEIVESDHGSKQTEAAAVVQKMISKDRVVAIVGDPTTGKTKLAAPICQQNKVVLLSAGAVGPGVVEFGDYIFRNTLLDAVGAPAVTDYLVNKLGWKKVAIVTSTNNDYSVGLTKIFEGALAKHNAQIVDKESIQDGDQDFSAQVTRIKQAKPDGIIFTGYYTEGGLFMKEVRKQGLNLKMAGGDGLLSPVLWKLGGDAVEGCMVYTGFAADPENAAPQTKEFIKKYQAANDNKLPDMFSAQGYDAVMWLAKAMKDANSTDPSKFKDALAKTKDYPGVSGTLNLMPNREPIKSPVYLLEVKNQQFTIKAALPTEAPKA</sequence>
<evidence type="ECO:0000256" key="5">
    <source>
        <dbReference type="SAM" id="SignalP"/>
    </source>
</evidence>
<name>A0A1M6ADM6_9FIRM</name>
<dbReference type="AlphaFoldDB" id="A0A1M6ADM6"/>
<dbReference type="GO" id="GO:0006865">
    <property type="term" value="P:amino acid transport"/>
    <property type="evidence" value="ECO:0007669"/>
    <property type="project" value="UniProtKB-KW"/>
</dbReference>
<keyword evidence="2" id="KW-0813">Transport</keyword>
<keyword evidence="8" id="KW-1185">Reference proteome</keyword>
<evidence type="ECO:0000256" key="3">
    <source>
        <dbReference type="ARBA" id="ARBA00022729"/>
    </source>
</evidence>
<reference evidence="8" key="1">
    <citation type="submission" date="2016-11" db="EMBL/GenBank/DDBJ databases">
        <authorList>
            <person name="Varghese N."/>
            <person name="Submissions S."/>
        </authorList>
    </citation>
    <scope>NUCLEOTIDE SEQUENCE [LARGE SCALE GENOMIC DNA]</scope>
    <source>
        <strain evidence="8">DSM 16057</strain>
    </source>
</reference>
<dbReference type="InterPro" id="IPR000709">
    <property type="entry name" value="Leu_Ile_Val-bd"/>
</dbReference>